<keyword evidence="3" id="KW-1185">Reference proteome</keyword>
<feature type="domain" description="Filamentous haemagglutinin FhaB/tRNA nuclease CdiA-like TPS" evidence="1">
    <location>
        <begin position="52"/>
        <end position="163"/>
    </location>
</feature>
<protein>
    <recommendedName>
        <fullName evidence="1">Filamentous haemagglutinin FhaB/tRNA nuclease CdiA-like TPS domain-containing protein</fullName>
    </recommendedName>
</protein>
<sequence>MKVVVHLSAVYLGNAMFRCRQRWRSQLGLGSWLVVGSTLASVNSTFAQIVPDATLPNNSRVTPSGNTSIIEEGTKAGSNLFHSFEQFSVPTGGTAFFNNTADIQNIISRVTGKSVSNIDGLLQANGTANLFLLNPNGIIFGPNASLDIGGSFVGSTASSLNFADGTQFSATAPQSTPLLTVSVPIGLQYGGNAAGIQNQSQATNSSSEFVGLQVQPGKTLALVGGDVGLDGGSLSALDGRVEIAGVGGPGAVKLFVDGNGLRLSFPDVVARANVYLDNRAEVNVRASGGGSIAINAQNLNLTQGSKLEAGIASGLGLGDTKAGNIEINSTGNVSFDGEGSGAYNQVESNAIGNAGNINVTAVSLSVTNGGELNTSTGGQGNAGNVNVNARDKVSFVGESPNNRSSRVYSRVEEKGVGQGGDIYIKTGSLSVSDGAFLSAITLGIGDAGNVTIDARDTVSFVGTGPPADNYFPSGAYASVYIDARGQGGNVNITTGSLFVTNGAQLNTNTRGQGNAGNVNVNARDTVSFVGESPNNRSSGAYTWVGDEGVGQAGNIYIKTRSLLVSDGAFLNANTEGYGNAGNVTIDARDTVRFDGAGPPADDFFPSVAQTQVNPGARGQGGDIYISTGSLEVTKGAFLSARSLGIGDAGNVTINARDKVSFDGVGRNRRFYPYLGSGAYSQVDKTGVGQAGDIYISTGSLEVTGGAYLSAGTLGKGDAGDVTINARDKVSFDGVGTNGISSGAYGQARFLNTQGREVMSISRRGRSR</sequence>
<accession>A0A139X7K2</accession>
<dbReference type="SMART" id="SM00912">
    <property type="entry name" value="Haemagg_act"/>
    <property type="match status" value="1"/>
</dbReference>
<dbReference type="InterPro" id="IPR012334">
    <property type="entry name" value="Pectin_lyas_fold"/>
</dbReference>
<gene>
    <name evidence="2" type="ORF">WA1_23600</name>
</gene>
<dbReference type="Gene3D" id="2.160.20.10">
    <property type="entry name" value="Single-stranded right-handed beta-helix, Pectin lyase-like"/>
    <property type="match status" value="2"/>
</dbReference>
<dbReference type="Pfam" id="PF05860">
    <property type="entry name" value="TPS"/>
    <property type="match status" value="1"/>
</dbReference>
<feature type="non-terminal residue" evidence="2">
    <location>
        <position position="767"/>
    </location>
</feature>
<dbReference type="AlphaFoldDB" id="A0A139X7K2"/>
<dbReference type="SUPFAM" id="SSF51126">
    <property type="entry name" value="Pectin lyase-like"/>
    <property type="match status" value="4"/>
</dbReference>
<name>A0A139X7K2_9CYAN</name>
<dbReference type="Proteomes" id="UP000076925">
    <property type="component" value="Unassembled WGS sequence"/>
</dbReference>
<evidence type="ECO:0000313" key="2">
    <source>
        <dbReference type="EMBL" id="KYC40635.1"/>
    </source>
</evidence>
<comment type="caution">
    <text evidence="2">The sequence shown here is derived from an EMBL/GenBank/DDBJ whole genome shotgun (WGS) entry which is preliminary data.</text>
</comment>
<dbReference type="InterPro" id="IPR011050">
    <property type="entry name" value="Pectin_lyase_fold/virulence"/>
</dbReference>
<reference evidence="2 3" key="1">
    <citation type="journal article" date="2013" name="Genome Biol. Evol.">
        <title>Genomes of Stigonematalean cyanobacteria (subsection V) and the evolution of oxygenic photosynthesis from prokaryotes to plastids.</title>
        <authorList>
            <person name="Dagan T."/>
            <person name="Roettger M."/>
            <person name="Stucken K."/>
            <person name="Landan G."/>
            <person name="Koch R."/>
            <person name="Major P."/>
            <person name="Gould S.B."/>
            <person name="Goremykin V.V."/>
            <person name="Rippka R."/>
            <person name="Tandeau de Marsac N."/>
            <person name="Gugger M."/>
            <person name="Lockhart P.J."/>
            <person name="Allen J.F."/>
            <person name="Brune I."/>
            <person name="Maus I."/>
            <person name="Puhler A."/>
            <person name="Martin W.F."/>
        </authorList>
    </citation>
    <scope>NUCLEOTIDE SEQUENCE [LARGE SCALE GENOMIC DNA]</scope>
    <source>
        <strain evidence="2 3">PCC 7110</strain>
    </source>
</reference>
<proteinExistence type="predicted"/>
<organism evidence="2 3">
    <name type="scientific">Scytonema hofmannii PCC 7110</name>
    <dbReference type="NCBI Taxonomy" id="128403"/>
    <lineage>
        <taxon>Bacteria</taxon>
        <taxon>Bacillati</taxon>
        <taxon>Cyanobacteriota</taxon>
        <taxon>Cyanophyceae</taxon>
        <taxon>Nostocales</taxon>
        <taxon>Scytonemataceae</taxon>
        <taxon>Scytonema</taxon>
    </lineage>
</organism>
<evidence type="ECO:0000313" key="3">
    <source>
        <dbReference type="Proteomes" id="UP000076925"/>
    </source>
</evidence>
<dbReference type="STRING" id="128403.WA1_23600"/>
<evidence type="ECO:0000259" key="1">
    <source>
        <dbReference type="SMART" id="SM00912"/>
    </source>
</evidence>
<dbReference type="EMBL" id="ANNX02000026">
    <property type="protein sequence ID" value="KYC40635.1"/>
    <property type="molecule type" value="Genomic_DNA"/>
</dbReference>
<dbReference type="InterPro" id="IPR008638">
    <property type="entry name" value="FhaB/CdiA-like_TPS"/>
</dbReference>
<dbReference type="NCBIfam" id="TIGR01901">
    <property type="entry name" value="adhes_NPXG"/>
    <property type="match status" value="1"/>
</dbReference>